<accession>A0A4C1W1A7</accession>
<protein>
    <submittedName>
        <fullName evidence="2">Uncharacterized protein</fullName>
    </submittedName>
</protein>
<feature type="compositionally biased region" description="Basic and acidic residues" evidence="1">
    <location>
        <begin position="61"/>
        <end position="77"/>
    </location>
</feature>
<organism evidence="2 3">
    <name type="scientific">Eumeta variegata</name>
    <name type="common">Bagworm moth</name>
    <name type="synonym">Eumeta japonica</name>
    <dbReference type="NCBI Taxonomy" id="151549"/>
    <lineage>
        <taxon>Eukaryota</taxon>
        <taxon>Metazoa</taxon>
        <taxon>Ecdysozoa</taxon>
        <taxon>Arthropoda</taxon>
        <taxon>Hexapoda</taxon>
        <taxon>Insecta</taxon>
        <taxon>Pterygota</taxon>
        <taxon>Neoptera</taxon>
        <taxon>Endopterygota</taxon>
        <taxon>Lepidoptera</taxon>
        <taxon>Glossata</taxon>
        <taxon>Ditrysia</taxon>
        <taxon>Tineoidea</taxon>
        <taxon>Psychidae</taxon>
        <taxon>Oiketicinae</taxon>
        <taxon>Eumeta</taxon>
    </lineage>
</organism>
<keyword evidence="3" id="KW-1185">Reference proteome</keyword>
<feature type="region of interest" description="Disordered" evidence="1">
    <location>
        <begin position="53"/>
        <end position="92"/>
    </location>
</feature>
<evidence type="ECO:0000313" key="2">
    <source>
        <dbReference type="EMBL" id="GBP43887.1"/>
    </source>
</evidence>
<dbReference type="AlphaFoldDB" id="A0A4C1W1A7"/>
<comment type="caution">
    <text evidence="2">The sequence shown here is derived from an EMBL/GenBank/DDBJ whole genome shotgun (WGS) entry which is preliminary data.</text>
</comment>
<proteinExistence type="predicted"/>
<name>A0A4C1W1A7_EUMVA</name>
<evidence type="ECO:0000313" key="3">
    <source>
        <dbReference type="Proteomes" id="UP000299102"/>
    </source>
</evidence>
<evidence type="ECO:0000256" key="1">
    <source>
        <dbReference type="SAM" id="MobiDB-lite"/>
    </source>
</evidence>
<gene>
    <name evidence="2" type="ORF">EVAR_41743_1</name>
</gene>
<sequence length="92" mass="10462">MKMKPYRRELIFKSAHNQLSRRDGQIQCFRITETAPENKGKLRTILEEAESLRRAASTEPDAIKSENVHSISGKKELSGNALPSDRRTAPLR</sequence>
<dbReference type="EMBL" id="BGZK01000444">
    <property type="protein sequence ID" value="GBP43887.1"/>
    <property type="molecule type" value="Genomic_DNA"/>
</dbReference>
<reference evidence="2 3" key="1">
    <citation type="journal article" date="2019" name="Commun. Biol.">
        <title>The bagworm genome reveals a unique fibroin gene that provides high tensile strength.</title>
        <authorList>
            <person name="Kono N."/>
            <person name="Nakamura H."/>
            <person name="Ohtoshi R."/>
            <person name="Tomita M."/>
            <person name="Numata K."/>
            <person name="Arakawa K."/>
        </authorList>
    </citation>
    <scope>NUCLEOTIDE SEQUENCE [LARGE SCALE GENOMIC DNA]</scope>
</reference>
<dbReference type="Proteomes" id="UP000299102">
    <property type="component" value="Unassembled WGS sequence"/>
</dbReference>